<dbReference type="InterPro" id="IPR006671">
    <property type="entry name" value="Cyclin_N"/>
</dbReference>
<evidence type="ECO:0000256" key="2">
    <source>
        <dbReference type="ARBA" id="ARBA00023306"/>
    </source>
</evidence>
<dbReference type="AlphaFoldDB" id="A0A8T0PC86"/>
<dbReference type="InterPro" id="IPR036915">
    <property type="entry name" value="Cyclin-like_sf"/>
</dbReference>
<proteinExistence type="inferred from homology"/>
<keyword evidence="3" id="KW-0195">Cyclin</keyword>
<comment type="caution">
    <text evidence="6">The sequence shown here is derived from an EMBL/GenBank/DDBJ whole genome shotgun (WGS) entry which is preliminary data.</text>
</comment>
<organism evidence="6 7">
    <name type="scientific">Panicum virgatum</name>
    <name type="common">Blackwell switchgrass</name>
    <dbReference type="NCBI Taxonomy" id="38727"/>
    <lineage>
        <taxon>Eukaryota</taxon>
        <taxon>Viridiplantae</taxon>
        <taxon>Streptophyta</taxon>
        <taxon>Embryophyta</taxon>
        <taxon>Tracheophyta</taxon>
        <taxon>Spermatophyta</taxon>
        <taxon>Magnoliopsida</taxon>
        <taxon>Liliopsida</taxon>
        <taxon>Poales</taxon>
        <taxon>Poaceae</taxon>
        <taxon>PACMAD clade</taxon>
        <taxon>Panicoideae</taxon>
        <taxon>Panicodae</taxon>
        <taxon>Paniceae</taxon>
        <taxon>Panicinae</taxon>
        <taxon>Panicum</taxon>
        <taxon>Panicum sect. Hiantes</taxon>
    </lineage>
</organism>
<dbReference type="SUPFAM" id="SSF47954">
    <property type="entry name" value="Cyclin-like"/>
    <property type="match status" value="1"/>
</dbReference>
<evidence type="ECO:0000256" key="1">
    <source>
        <dbReference type="ARBA" id="ARBA00022618"/>
    </source>
</evidence>
<evidence type="ECO:0000313" key="7">
    <source>
        <dbReference type="Proteomes" id="UP000823388"/>
    </source>
</evidence>
<dbReference type="Gene3D" id="1.10.472.10">
    <property type="entry name" value="Cyclin-like"/>
    <property type="match status" value="2"/>
</dbReference>
<feature type="domain" description="Cyclin-like" evidence="5">
    <location>
        <begin position="116"/>
        <end position="206"/>
    </location>
</feature>
<reference evidence="6" key="1">
    <citation type="submission" date="2020-05" db="EMBL/GenBank/DDBJ databases">
        <title>WGS assembly of Panicum virgatum.</title>
        <authorList>
            <person name="Lovell J.T."/>
            <person name="Jenkins J."/>
            <person name="Shu S."/>
            <person name="Juenger T.E."/>
            <person name="Schmutz J."/>
        </authorList>
    </citation>
    <scope>NUCLEOTIDE SEQUENCE</scope>
    <source>
        <strain evidence="6">AP13</strain>
    </source>
</reference>
<name>A0A8T0PC86_PANVG</name>
<dbReference type="InterPro" id="IPR013763">
    <property type="entry name" value="Cyclin-like_dom"/>
</dbReference>
<protein>
    <recommendedName>
        <fullName evidence="5">Cyclin-like domain-containing protein</fullName>
    </recommendedName>
</protein>
<accession>A0A8T0PC86</accession>
<dbReference type="Pfam" id="PF00134">
    <property type="entry name" value="Cyclin_N"/>
    <property type="match status" value="1"/>
</dbReference>
<sequence>MEDDDDHRRISLQVVVNSLYCHEEPLLVSTPPPPPPHDDVLPPPQPPPAPPEIDIVAGGGDQVEQQGQQLAVAAAEEAVRYMVARQGCYAPSRGYLHHLLMPAGGGVAGARSRGVQYIIYVVNKLGLAASTAFNAVNYMDRFLSINCHLRWDEAWMVELVSVACLSVACKLDEVNIPSLHHLQMEEVLEHSFRSGTVRDMELTLLKALQWRLACVTPYSFLHLIMPPSSPASGPCTRLLLRSLEEPSLLLRFDPSTIAASAIRCLQLGRLHHHHQQQQQDYSSGGHVSSRLLKLLMTRPSAEYCPPTKDDDDDDECFKMMQALLDQESCCLLDHLNSSHCRSRPYIVGDDQQLMQYSSSPAVNRSASVVTRRCLFDDRSAADQSS</sequence>
<evidence type="ECO:0000313" key="6">
    <source>
        <dbReference type="EMBL" id="KAG2559453.1"/>
    </source>
</evidence>
<dbReference type="EMBL" id="CM029052">
    <property type="protein sequence ID" value="KAG2559453.1"/>
    <property type="molecule type" value="Genomic_DNA"/>
</dbReference>
<dbReference type="PANTHER" id="PTHR10177">
    <property type="entry name" value="CYCLINS"/>
    <property type="match status" value="1"/>
</dbReference>
<dbReference type="InterPro" id="IPR039361">
    <property type="entry name" value="Cyclin"/>
</dbReference>
<evidence type="ECO:0000259" key="5">
    <source>
        <dbReference type="SMART" id="SM00385"/>
    </source>
</evidence>
<gene>
    <name evidence="6" type="ORF">PVAP13_8NG297300</name>
</gene>
<keyword evidence="2" id="KW-0131">Cell cycle</keyword>
<keyword evidence="7" id="KW-1185">Reference proteome</keyword>
<feature type="region of interest" description="Disordered" evidence="4">
    <location>
        <begin position="25"/>
        <end position="50"/>
    </location>
</feature>
<dbReference type="SMART" id="SM00385">
    <property type="entry name" value="CYCLIN"/>
    <property type="match status" value="1"/>
</dbReference>
<evidence type="ECO:0000256" key="3">
    <source>
        <dbReference type="RuleBase" id="RU000383"/>
    </source>
</evidence>
<comment type="similarity">
    <text evidence="3">Belongs to the cyclin family.</text>
</comment>
<keyword evidence="1" id="KW-0132">Cell division</keyword>
<dbReference type="OrthoDB" id="62at2759"/>
<feature type="compositionally biased region" description="Pro residues" evidence="4">
    <location>
        <begin position="30"/>
        <end position="50"/>
    </location>
</feature>
<dbReference type="GO" id="GO:0051301">
    <property type="term" value="P:cell division"/>
    <property type="evidence" value="ECO:0007669"/>
    <property type="project" value="UniProtKB-KW"/>
</dbReference>
<evidence type="ECO:0000256" key="4">
    <source>
        <dbReference type="SAM" id="MobiDB-lite"/>
    </source>
</evidence>
<dbReference type="Proteomes" id="UP000823388">
    <property type="component" value="Chromosome 8N"/>
</dbReference>